<dbReference type="Pfam" id="PF02221">
    <property type="entry name" value="E1_DerP2_DerF2"/>
    <property type="match status" value="1"/>
</dbReference>
<dbReference type="InterPro" id="IPR014756">
    <property type="entry name" value="Ig_E-set"/>
</dbReference>
<dbReference type="FunFam" id="2.60.40.770:FF:000004">
    <property type="entry name" value="Phosphatidylglycerol/phosphatidylinositol transfer protein"/>
    <property type="match status" value="1"/>
</dbReference>
<dbReference type="InterPro" id="IPR003172">
    <property type="entry name" value="ML_dom"/>
</dbReference>
<comment type="similarity">
    <text evidence="2">Belongs to the NPC2 family.</text>
</comment>
<evidence type="ECO:0000313" key="11">
    <source>
        <dbReference type="Proteomes" id="UP001174694"/>
    </source>
</evidence>
<dbReference type="EMBL" id="JANBVO010000011">
    <property type="protein sequence ID" value="KAJ9149007.1"/>
    <property type="molecule type" value="Genomic_DNA"/>
</dbReference>
<comment type="subunit">
    <text evidence="3">Monomer.</text>
</comment>
<name>A0AA38RI03_9PEZI</name>
<evidence type="ECO:0000256" key="3">
    <source>
        <dbReference type="ARBA" id="ARBA00011245"/>
    </source>
</evidence>
<organism evidence="10 11">
    <name type="scientific">Pleurostoma richardsiae</name>
    <dbReference type="NCBI Taxonomy" id="41990"/>
    <lineage>
        <taxon>Eukaryota</taxon>
        <taxon>Fungi</taxon>
        <taxon>Dikarya</taxon>
        <taxon>Ascomycota</taxon>
        <taxon>Pezizomycotina</taxon>
        <taxon>Sordariomycetes</taxon>
        <taxon>Sordariomycetidae</taxon>
        <taxon>Calosphaeriales</taxon>
        <taxon>Pleurostomataceae</taxon>
        <taxon>Pleurostoma</taxon>
    </lineage>
</organism>
<evidence type="ECO:0000259" key="9">
    <source>
        <dbReference type="SMART" id="SM00737"/>
    </source>
</evidence>
<keyword evidence="11" id="KW-1185">Reference proteome</keyword>
<dbReference type="GO" id="GO:0032934">
    <property type="term" value="F:sterol binding"/>
    <property type="evidence" value="ECO:0007669"/>
    <property type="project" value="InterPro"/>
</dbReference>
<evidence type="ECO:0000256" key="4">
    <source>
        <dbReference type="ARBA" id="ARBA00016056"/>
    </source>
</evidence>
<gene>
    <name evidence="10" type="ORF">NKR23_g4513</name>
</gene>
<dbReference type="SUPFAM" id="SSF81296">
    <property type="entry name" value="E set domains"/>
    <property type="match status" value="1"/>
</dbReference>
<keyword evidence="7" id="KW-0445">Lipid transport</keyword>
<reference evidence="10" key="1">
    <citation type="submission" date="2022-07" db="EMBL/GenBank/DDBJ databases">
        <title>Fungi with potential for degradation of polypropylene.</title>
        <authorList>
            <person name="Gostincar C."/>
        </authorList>
    </citation>
    <scope>NUCLEOTIDE SEQUENCE</scope>
    <source>
        <strain evidence="10">EXF-13308</strain>
    </source>
</reference>
<evidence type="ECO:0000256" key="8">
    <source>
        <dbReference type="SAM" id="SignalP"/>
    </source>
</evidence>
<dbReference type="CDD" id="cd00917">
    <property type="entry name" value="PG-PI_TP"/>
    <property type="match status" value="1"/>
</dbReference>
<keyword evidence="5" id="KW-0813">Transport</keyword>
<accession>A0AA38RI03</accession>
<dbReference type="GO" id="GO:0032366">
    <property type="term" value="P:intracellular sterol transport"/>
    <property type="evidence" value="ECO:0007669"/>
    <property type="project" value="InterPro"/>
</dbReference>
<feature type="domain" description="MD-2-related lipid-recognition" evidence="9">
    <location>
        <begin position="43"/>
        <end position="165"/>
    </location>
</feature>
<feature type="chain" id="PRO_5041306445" description="Phosphatidylglycerol/phosphatidylinositol transfer protein" evidence="8">
    <location>
        <begin position="19"/>
        <end position="180"/>
    </location>
</feature>
<dbReference type="InterPro" id="IPR033917">
    <property type="entry name" value="ML_PG-PI_TP"/>
</dbReference>
<evidence type="ECO:0000256" key="6">
    <source>
        <dbReference type="ARBA" id="ARBA00022729"/>
    </source>
</evidence>
<proteinExistence type="inferred from homology"/>
<evidence type="ECO:0000256" key="2">
    <source>
        <dbReference type="ARBA" id="ARBA00006370"/>
    </source>
</evidence>
<dbReference type="AlphaFoldDB" id="A0AA38RI03"/>
<dbReference type="SMART" id="SM00737">
    <property type="entry name" value="ML"/>
    <property type="match status" value="1"/>
</dbReference>
<comment type="caution">
    <text evidence="10">The sequence shown here is derived from an EMBL/GenBank/DDBJ whole genome shotgun (WGS) entry which is preliminary data.</text>
</comment>
<evidence type="ECO:0000256" key="1">
    <source>
        <dbReference type="ARBA" id="ARBA00002053"/>
    </source>
</evidence>
<evidence type="ECO:0000313" key="10">
    <source>
        <dbReference type="EMBL" id="KAJ9149007.1"/>
    </source>
</evidence>
<sequence>MKFSAALVALLSATPTLGRSLFGSSQDVIASDDDHKIPGKSPLELCPKDHDDDIIEITSVDLLPNPPEAGEELVIEAVGTVYETIEEGAYVNLQVKYGLIRLISTTANLCEQIKNVDMECPIEEGIITVRKAVDLPKEIPPGKYTVFADVYTKDDKPITCLTATVVFGKKDSKIGAIFDL</sequence>
<evidence type="ECO:0000256" key="7">
    <source>
        <dbReference type="ARBA" id="ARBA00023055"/>
    </source>
</evidence>
<dbReference type="PANTHER" id="PTHR11306">
    <property type="entry name" value="NIEMANN PICK TYPE C2 PROTEIN NPC2-RELATED"/>
    <property type="match status" value="1"/>
</dbReference>
<dbReference type="InterPro" id="IPR039670">
    <property type="entry name" value="NPC2-like"/>
</dbReference>
<feature type="signal peptide" evidence="8">
    <location>
        <begin position="1"/>
        <end position="18"/>
    </location>
</feature>
<dbReference type="Gene3D" id="2.60.40.770">
    <property type="match status" value="1"/>
</dbReference>
<dbReference type="PANTHER" id="PTHR11306:SF0">
    <property type="entry name" value="PHOSPHATIDYLGLYCEROL_PHOSPHATIDYLINOSITOL TRANSFER PROTEIN"/>
    <property type="match status" value="1"/>
</dbReference>
<comment type="function">
    <text evidence="1">Catalyzes the intermembrane transfer of phosphatidylglycerol and phosphatidylinositol.</text>
</comment>
<dbReference type="Proteomes" id="UP001174694">
    <property type="component" value="Unassembled WGS sequence"/>
</dbReference>
<evidence type="ECO:0000256" key="5">
    <source>
        <dbReference type="ARBA" id="ARBA00022448"/>
    </source>
</evidence>
<keyword evidence="6 8" id="KW-0732">Signal</keyword>
<protein>
    <recommendedName>
        <fullName evidence="4">Phosphatidylglycerol/phosphatidylinositol transfer protein</fullName>
    </recommendedName>
</protein>